<dbReference type="Pfam" id="PF14534">
    <property type="entry name" value="DUF4440"/>
    <property type="match status" value="1"/>
</dbReference>
<organism evidence="2 3">
    <name type="scientific">Gemmatirosa kalamazoonensis</name>
    <dbReference type="NCBI Taxonomy" id="861299"/>
    <lineage>
        <taxon>Bacteria</taxon>
        <taxon>Pseudomonadati</taxon>
        <taxon>Gemmatimonadota</taxon>
        <taxon>Gemmatimonadia</taxon>
        <taxon>Gemmatimonadales</taxon>
        <taxon>Gemmatimonadaceae</taxon>
        <taxon>Gemmatirosa</taxon>
    </lineage>
</organism>
<dbReference type="InterPro" id="IPR027843">
    <property type="entry name" value="DUF4440"/>
</dbReference>
<dbReference type="Proteomes" id="UP000019151">
    <property type="component" value="Chromosome"/>
</dbReference>
<evidence type="ECO:0000313" key="3">
    <source>
        <dbReference type="Proteomes" id="UP000019151"/>
    </source>
</evidence>
<proteinExistence type="predicted"/>
<reference evidence="2 3" key="1">
    <citation type="journal article" date="2014" name="Genome Announc.">
        <title>Genome Sequence and Methylome of Soil Bacterium Gemmatirosa kalamazoonensis KBS708T, a Member of the Rarely Cultivated Gemmatimonadetes Phylum.</title>
        <authorList>
            <person name="Debruyn J.M."/>
            <person name="Radosevich M."/>
            <person name="Wommack K.E."/>
            <person name="Polson S.W."/>
            <person name="Hauser L.J."/>
            <person name="Fawaz M.N."/>
            <person name="Korlach J."/>
            <person name="Tsai Y.C."/>
        </authorList>
    </citation>
    <scope>NUCLEOTIDE SEQUENCE [LARGE SCALE GENOMIC DNA]</scope>
    <source>
        <strain evidence="2 3">KBS708</strain>
    </source>
</reference>
<accession>W0RGI5</accession>
<gene>
    <name evidence="2" type="ORF">J421_0981</name>
</gene>
<dbReference type="InParanoid" id="W0RGI5"/>
<keyword evidence="3" id="KW-1185">Reference proteome</keyword>
<dbReference type="SUPFAM" id="SSF54427">
    <property type="entry name" value="NTF2-like"/>
    <property type="match status" value="1"/>
</dbReference>
<evidence type="ECO:0000313" key="2">
    <source>
        <dbReference type="EMBL" id="AHG88518.1"/>
    </source>
</evidence>
<dbReference type="InterPro" id="IPR032710">
    <property type="entry name" value="NTF2-like_dom_sf"/>
</dbReference>
<dbReference type="EMBL" id="CP007128">
    <property type="protein sequence ID" value="AHG88518.1"/>
    <property type="molecule type" value="Genomic_DNA"/>
</dbReference>
<evidence type="ECO:0000259" key="1">
    <source>
        <dbReference type="Pfam" id="PF14534"/>
    </source>
</evidence>
<dbReference type="Gene3D" id="3.10.450.50">
    <property type="match status" value="1"/>
</dbReference>
<dbReference type="HOGENOM" id="CLU_141608_2_0_0"/>
<protein>
    <recommendedName>
        <fullName evidence="1">DUF4440 domain-containing protein</fullName>
    </recommendedName>
</protein>
<sequence length="132" mass="14115">MERVLVGSADPEIVALETRLRAAQLDADVAALDLLIAEELLFTGPDGQLGTKAQDLAAHGSGVVRFRAHEPEELRIRRVGADVAVVALRARLAVEVAGALVRGTYRYTRVWAREAGGPWRVVGGHVSEVPAT</sequence>
<dbReference type="AlphaFoldDB" id="W0RGI5"/>
<feature type="domain" description="DUF4440" evidence="1">
    <location>
        <begin position="13"/>
        <end position="121"/>
    </location>
</feature>
<dbReference type="STRING" id="861299.J421_0981"/>
<dbReference type="eggNOG" id="COG4994">
    <property type="taxonomic scope" value="Bacteria"/>
</dbReference>
<name>W0RGI5_9BACT</name>
<dbReference type="KEGG" id="gba:J421_0981"/>